<dbReference type="Gene3D" id="1.10.510.10">
    <property type="entry name" value="Transferase(Phosphotransferase) domain 1"/>
    <property type="match status" value="1"/>
</dbReference>
<comment type="similarity">
    <text evidence="11">Belongs to the protein kinase superfamily. Tyr protein kinase family.</text>
</comment>
<dbReference type="EC" id="2.7.10.2" evidence="11"/>
<dbReference type="Pfam" id="PF00017">
    <property type="entry name" value="SH2"/>
    <property type="match status" value="2"/>
</dbReference>
<feature type="repeat" description="ANK" evidence="8">
    <location>
        <begin position="252"/>
        <end position="277"/>
    </location>
</feature>
<dbReference type="PROSITE" id="PS50088">
    <property type="entry name" value="ANK_REPEAT"/>
    <property type="match status" value="2"/>
</dbReference>
<dbReference type="InterPro" id="IPR020635">
    <property type="entry name" value="Tyr_kinase_cat_dom"/>
</dbReference>
<feature type="repeat" description="ANK" evidence="8">
    <location>
        <begin position="184"/>
        <end position="216"/>
    </location>
</feature>
<evidence type="ECO:0000256" key="5">
    <source>
        <dbReference type="ARBA" id="ARBA00022840"/>
    </source>
</evidence>
<keyword evidence="3 10" id="KW-0547">Nucleotide-binding</keyword>
<evidence type="ECO:0000313" key="15">
    <source>
        <dbReference type="EMBL" id="RUS84382.1"/>
    </source>
</evidence>
<dbReference type="InterPro" id="IPR036770">
    <property type="entry name" value="Ankyrin_rpt-contain_sf"/>
</dbReference>
<dbReference type="PRINTS" id="PR00109">
    <property type="entry name" value="TYRKINASE"/>
</dbReference>
<dbReference type="SMART" id="SM00252">
    <property type="entry name" value="SH2"/>
    <property type="match status" value="2"/>
</dbReference>
<keyword evidence="8" id="KW-0040">ANK repeat</keyword>
<dbReference type="PROSITE" id="PS00109">
    <property type="entry name" value="PROTEIN_KINASE_TYR"/>
    <property type="match status" value="1"/>
</dbReference>
<dbReference type="Gene3D" id="1.25.40.20">
    <property type="entry name" value="Ankyrin repeat-containing domain"/>
    <property type="match status" value="1"/>
</dbReference>
<evidence type="ECO:0000256" key="7">
    <source>
        <dbReference type="ARBA" id="ARBA00051245"/>
    </source>
</evidence>
<dbReference type="Pfam" id="PF07714">
    <property type="entry name" value="PK_Tyr_Ser-Thr"/>
    <property type="match status" value="1"/>
</dbReference>
<dbReference type="InterPro" id="IPR017441">
    <property type="entry name" value="Protein_kinase_ATP_BS"/>
</dbReference>
<dbReference type="PROSITE" id="PS50011">
    <property type="entry name" value="PROTEIN_KINASE_DOM"/>
    <property type="match status" value="1"/>
</dbReference>
<gene>
    <name evidence="15" type="ORF">EGW08_007844</name>
</gene>
<dbReference type="SUPFAM" id="SSF55550">
    <property type="entry name" value="SH2 domain"/>
    <property type="match status" value="2"/>
</dbReference>
<keyword evidence="9" id="KW-0727">SH2 domain</keyword>
<proteinExistence type="inferred from homology"/>
<feature type="binding site" evidence="10">
    <location>
        <position position="506"/>
    </location>
    <ligand>
        <name>ATP</name>
        <dbReference type="ChEBI" id="CHEBI:30616"/>
    </ligand>
</feature>
<keyword evidence="16" id="KW-1185">Reference proteome</keyword>
<dbReference type="GO" id="GO:0007165">
    <property type="term" value="P:signal transduction"/>
    <property type="evidence" value="ECO:0007669"/>
    <property type="project" value="UniProtKB-ARBA"/>
</dbReference>
<dbReference type="PROSITE" id="PS50001">
    <property type="entry name" value="SH2"/>
    <property type="match status" value="2"/>
</dbReference>
<dbReference type="OrthoDB" id="535945at2759"/>
<evidence type="ECO:0000256" key="11">
    <source>
        <dbReference type="RuleBase" id="RU362096"/>
    </source>
</evidence>
<dbReference type="FunFam" id="1.10.510.10:FF:000027">
    <property type="entry name" value="Receptor protein-tyrosine kinase"/>
    <property type="match status" value="1"/>
</dbReference>
<keyword evidence="4 11" id="KW-0418">Kinase</keyword>
<dbReference type="GO" id="GO:0005524">
    <property type="term" value="F:ATP binding"/>
    <property type="evidence" value="ECO:0007669"/>
    <property type="project" value="UniProtKB-UniRule"/>
</dbReference>
<dbReference type="SUPFAM" id="SSF56112">
    <property type="entry name" value="Protein kinase-like (PK-like)"/>
    <property type="match status" value="1"/>
</dbReference>
<dbReference type="SMART" id="SM00219">
    <property type="entry name" value="TyrKc"/>
    <property type="match status" value="1"/>
</dbReference>
<keyword evidence="1" id="KW-0597">Phosphoprotein</keyword>
<dbReference type="InterPro" id="IPR002110">
    <property type="entry name" value="Ankyrin_rpt"/>
</dbReference>
<comment type="catalytic activity">
    <reaction evidence="7 11">
        <text>L-tyrosyl-[protein] + ATP = O-phospho-L-tyrosyl-[protein] + ADP + H(+)</text>
        <dbReference type="Rhea" id="RHEA:10596"/>
        <dbReference type="Rhea" id="RHEA-COMP:10136"/>
        <dbReference type="Rhea" id="RHEA-COMP:20101"/>
        <dbReference type="ChEBI" id="CHEBI:15378"/>
        <dbReference type="ChEBI" id="CHEBI:30616"/>
        <dbReference type="ChEBI" id="CHEBI:46858"/>
        <dbReference type="ChEBI" id="CHEBI:61978"/>
        <dbReference type="ChEBI" id="CHEBI:456216"/>
        <dbReference type="EC" id="2.7.10.2"/>
    </reaction>
</comment>
<dbReference type="AlphaFoldDB" id="A0A433TS19"/>
<dbReference type="GO" id="GO:0071944">
    <property type="term" value="C:cell periphery"/>
    <property type="evidence" value="ECO:0007669"/>
    <property type="project" value="UniProtKB-ARBA"/>
</dbReference>
<dbReference type="STRING" id="188477.A0A433TS19"/>
<dbReference type="Pfam" id="PF12796">
    <property type="entry name" value="Ank_2"/>
    <property type="match status" value="1"/>
</dbReference>
<dbReference type="Proteomes" id="UP000271974">
    <property type="component" value="Unassembled WGS sequence"/>
</dbReference>
<dbReference type="EMBL" id="RQTK01000207">
    <property type="protein sequence ID" value="RUS84382.1"/>
    <property type="molecule type" value="Genomic_DNA"/>
</dbReference>
<dbReference type="Gene3D" id="3.30.505.10">
    <property type="entry name" value="SH2 domain"/>
    <property type="match status" value="2"/>
</dbReference>
<evidence type="ECO:0000256" key="2">
    <source>
        <dbReference type="ARBA" id="ARBA00022679"/>
    </source>
</evidence>
<evidence type="ECO:0000256" key="3">
    <source>
        <dbReference type="ARBA" id="ARBA00022741"/>
    </source>
</evidence>
<feature type="domain" description="SH2" evidence="13">
    <location>
        <begin position="38"/>
        <end position="136"/>
    </location>
</feature>
<dbReference type="InterPro" id="IPR000980">
    <property type="entry name" value="SH2"/>
</dbReference>
<name>A0A433TS19_ELYCH</name>
<evidence type="ECO:0000313" key="16">
    <source>
        <dbReference type="Proteomes" id="UP000271974"/>
    </source>
</evidence>
<dbReference type="InterPro" id="IPR008266">
    <property type="entry name" value="Tyr_kinase_AS"/>
</dbReference>
<dbReference type="Pfam" id="PF00023">
    <property type="entry name" value="Ank"/>
    <property type="match status" value="1"/>
</dbReference>
<dbReference type="InterPro" id="IPR011009">
    <property type="entry name" value="Kinase-like_dom_sf"/>
</dbReference>
<dbReference type="InterPro" id="IPR001245">
    <property type="entry name" value="Ser-Thr/Tyr_kinase_cat_dom"/>
</dbReference>
<feature type="domain" description="SH2" evidence="13">
    <location>
        <begin position="321"/>
        <end position="381"/>
    </location>
</feature>
<evidence type="ECO:0000256" key="10">
    <source>
        <dbReference type="PROSITE-ProRule" id="PRU10141"/>
    </source>
</evidence>
<evidence type="ECO:0000256" key="1">
    <source>
        <dbReference type="ARBA" id="ARBA00022553"/>
    </source>
</evidence>
<evidence type="ECO:0000256" key="12">
    <source>
        <dbReference type="SAM" id="MobiDB-lite"/>
    </source>
</evidence>
<dbReference type="PANTHER" id="PTHR24418">
    <property type="entry name" value="TYROSINE-PROTEIN KINASE"/>
    <property type="match status" value="1"/>
</dbReference>
<dbReference type="PROSITE" id="PS50297">
    <property type="entry name" value="ANK_REP_REGION"/>
    <property type="match status" value="2"/>
</dbReference>
<accession>A0A433TS19</accession>
<protein>
    <recommendedName>
        <fullName evidence="11">Tyrosine-protein kinase</fullName>
        <ecNumber evidence="11">2.7.10.2</ecNumber>
    </recommendedName>
</protein>
<keyword evidence="6 11" id="KW-0829">Tyrosine-protein kinase</keyword>
<evidence type="ECO:0000259" key="13">
    <source>
        <dbReference type="PROSITE" id="PS50001"/>
    </source>
</evidence>
<dbReference type="SMART" id="SM00248">
    <property type="entry name" value="ANK"/>
    <property type="match status" value="4"/>
</dbReference>
<evidence type="ECO:0000256" key="9">
    <source>
        <dbReference type="PROSITE-ProRule" id="PRU00191"/>
    </source>
</evidence>
<dbReference type="InterPro" id="IPR036860">
    <property type="entry name" value="SH2_dom_sf"/>
</dbReference>
<organism evidence="15 16">
    <name type="scientific">Elysia chlorotica</name>
    <name type="common">Eastern emerald elysia</name>
    <name type="synonym">Sea slug</name>
    <dbReference type="NCBI Taxonomy" id="188477"/>
    <lineage>
        <taxon>Eukaryota</taxon>
        <taxon>Metazoa</taxon>
        <taxon>Spiralia</taxon>
        <taxon>Lophotrochozoa</taxon>
        <taxon>Mollusca</taxon>
        <taxon>Gastropoda</taxon>
        <taxon>Heterobranchia</taxon>
        <taxon>Euthyneura</taxon>
        <taxon>Panpulmonata</taxon>
        <taxon>Sacoglossa</taxon>
        <taxon>Placobranchoidea</taxon>
        <taxon>Plakobranchidae</taxon>
        <taxon>Elysia</taxon>
    </lineage>
</organism>
<feature type="region of interest" description="Disordered" evidence="12">
    <location>
        <begin position="419"/>
        <end position="455"/>
    </location>
</feature>
<reference evidence="15 16" key="1">
    <citation type="submission" date="2019-01" db="EMBL/GenBank/DDBJ databases">
        <title>A draft genome assembly of the solar-powered sea slug Elysia chlorotica.</title>
        <authorList>
            <person name="Cai H."/>
            <person name="Li Q."/>
            <person name="Fang X."/>
            <person name="Li J."/>
            <person name="Curtis N.E."/>
            <person name="Altenburger A."/>
            <person name="Shibata T."/>
            <person name="Feng M."/>
            <person name="Maeda T."/>
            <person name="Schwartz J.A."/>
            <person name="Shigenobu S."/>
            <person name="Lundholm N."/>
            <person name="Nishiyama T."/>
            <person name="Yang H."/>
            <person name="Hasebe M."/>
            <person name="Li S."/>
            <person name="Pierce S.K."/>
            <person name="Wang J."/>
        </authorList>
    </citation>
    <scope>NUCLEOTIDE SEQUENCE [LARGE SCALE GENOMIC DNA]</scope>
    <source>
        <strain evidence="15">EC2010</strain>
        <tissue evidence="15">Whole organism of an adult</tissue>
    </source>
</reference>
<dbReference type="PROSITE" id="PS00107">
    <property type="entry name" value="PROTEIN_KINASE_ATP"/>
    <property type="match status" value="1"/>
</dbReference>
<dbReference type="InterPro" id="IPR000719">
    <property type="entry name" value="Prot_kinase_dom"/>
</dbReference>
<dbReference type="SUPFAM" id="SSF48403">
    <property type="entry name" value="Ankyrin repeat"/>
    <property type="match status" value="1"/>
</dbReference>
<feature type="domain" description="Protein kinase" evidence="14">
    <location>
        <begin position="469"/>
        <end position="735"/>
    </location>
</feature>
<evidence type="ECO:0000256" key="6">
    <source>
        <dbReference type="ARBA" id="ARBA00023137"/>
    </source>
</evidence>
<comment type="caution">
    <text evidence="15">The sequence shown here is derived from an EMBL/GenBank/DDBJ whole genome shotgun (WGS) entry which is preliminary data.</text>
</comment>
<dbReference type="InterPro" id="IPR050198">
    <property type="entry name" value="Non-receptor_tyrosine_kinases"/>
</dbReference>
<evidence type="ECO:0000256" key="8">
    <source>
        <dbReference type="PROSITE-ProRule" id="PRU00023"/>
    </source>
</evidence>
<keyword evidence="2 11" id="KW-0808">Transferase</keyword>
<keyword evidence="5 10" id="KW-0067">ATP-binding</keyword>
<sequence>MAAANSVNLDSLLDDSNLNTALYEDKIRCEDEDLKVMWYHGKMSRACAEKLLCEAMENSPNQNLDGMFLVRGVSRSDKDYSLSFVHNRRCYHYYIHCFDEDYFMITEGPKVHGLDKLIEFYIEGANHLPTRLTNLCKGTLPPAKVRKEGPTNLLHSAVQKGRVDVTLRILKHHLCPDIDSKNEEGCTSLHMAASSDMAEAVSLLLSKGADVNIKDPDGATPLFRACMSNSVKSAKLLVKHAPSCVHEKSPVSGWVPLHAAAMCGHTQCAKILLDKNAALFPRGMQKETPLDVAEKYRRNRCHEFLENYTEELVLESTEKDWLYPELDRLGAENLFSQSRKTKGLFLVRKSGSAEGQYVLSVFDGTSLFHYAIQTMVNTVSYSSYISVINLHLGLGVQLSLFHYAIQTMVNTVSKSVPLRHSDDETKTPLFSSVHPIPSVSQPREEDHSPLPAEDSEEKLPLAEILRKDLKLGKELGKGEYGSVVHGVLTVKRTLLGRPTKQEVAIKMFHSVGNREDFLLEAQVMQQLKNDYIVELKGVCYDKCMMLVEEFLPMGSMLDFLEEHPEKVRVKKELYLWAAQIARGMMYLESKRLVHRDLAARNILLASLQKVKISDFGLSRAMGTDKEYYKASKGGRWPIKWYAPESVCYGHFSRASDVWSYGVTLWEMFSYGAAPYEEMTGVEVIKFIEDGNRLGQPLKCPEVVYGTMLRCWSWEPAERPTFSWLDRHFDTEDEYVSARELLKAVARS</sequence>
<dbReference type="GO" id="GO:0004715">
    <property type="term" value="F:non-membrane spanning protein tyrosine kinase activity"/>
    <property type="evidence" value="ECO:0007669"/>
    <property type="project" value="UniProtKB-EC"/>
</dbReference>
<evidence type="ECO:0000259" key="14">
    <source>
        <dbReference type="PROSITE" id="PS50011"/>
    </source>
</evidence>
<evidence type="ECO:0000256" key="4">
    <source>
        <dbReference type="ARBA" id="ARBA00022777"/>
    </source>
</evidence>